<keyword evidence="2" id="KW-1185">Reference proteome</keyword>
<sequence>MAIVNLEHIEVTPGVCGGRPRIAGHRITVADIAVMYTKMGYSLEEIAGKYDLPLASVYAAMAYYFEHREEIDRRLREDAEFVEVFKQQHPSKLQTKLQKMRNE</sequence>
<dbReference type="InterPro" id="IPR007367">
    <property type="entry name" value="DUF433"/>
</dbReference>
<proteinExistence type="predicted"/>
<dbReference type="InterPro" id="IPR036388">
    <property type="entry name" value="WH-like_DNA-bd_sf"/>
</dbReference>
<dbReference type="RefSeq" id="WP_413281025.1">
    <property type="nucleotide sequence ID" value="NZ_JBHFNT010000273.1"/>
</dbReference>
<evidence type="ECO:0000313" key="2">
    <source>
        <dbReference type="Proteomes" id="UP001576780"/>
    </source>
</evidence>
<organism evidence="1 2">
    <name type="scientific">Floridaenema evergladense BLCC-F167</name>
    <dbReference type="NCBI Taxonomy" id="3153639"/>
    <lineage>
        <taxon>Bacteria</taxon>
        <taxon>Bacillati</taxon>
        <taxon>Cyanobacteriota</taxon>
        <taxon>Cyanophyceae</taxon>
        <taxon>Oscillatoriophycideae</taxon>
        <taxon>Aerosakkonematales</taxon>
        <taxon>Aerosakkonemataceae</taxon>
        <taxon>Floridanema</taxon>
        <taxon>Floridanema evergladense</taxon>
    </lineage>
</organism>
<dbReference type="EMBL" id="JBHFNT010000273">
    <property type="protein sequence ID" value="MFB2838725.1"/>
    <property type="molecule type" value="Genomic_DNA"/>
</dbReference>
<reference evidence="1 2" key="1">
    <citation type="submission" date="2024-09" db="EMBL/GenBank/DDBJ databases">
        <title>Floridaenema gen nov. (Aerosakkonemataceae, Aerosakkonematales ord. nov., Cyanobacteria) from benthic tropical and subtropical fresh waters, with the description of four new species.</title>
        <authorList>
            <person name="Moretto J.A."/>
            <person name="Berthold D.E."/>
            <person name="Lefler F.W."/>
            <person name="Huang I.-S."/>
            <person name="Laughinghouse H. IV."/>
        </authorList>
    </citation>
    <scope>NUCLEOTIDE SEQUENCE [LARGE SCALE GENOMIC DNA]</scope>
    <source>
        <strain evidence="1 2">BLCC-F167</strain>
    </source>
</reference>
<dbReference type="PANTHER" id="PTHR34849:SF1">
    <property type="entry name" value="SLR0770 PROTEIN"/>
    <property type="match status" value="1"/>
</dbReference>
<dbReference type="Pfam" id="PF04255">
    <property type="entry name" value="DUF433"/>
    <property type="match status" value="1"/>
</dbReference>
<dbReference type="PANTHER" id="PTHR34849">
    <property type="entry name" value="SSL5025 PROTEIN"/>
    <property type="match status" value="1"/>
</dbReference>
<name>A0ABV4WUH6_9CYAN</name>
<protein>
    <submittedName>
        <fullName evidence="1">DUF433 domain-containing protein</fullName>
    </submittedName>
</protein>
<gene>
    <name evidence="1" type="ORF">ACE1CA_29915</name>
</gene>
<dbReference type="Gene3D" id="1.10.10.10">
    <property type="entry name" value="Winged helix-like DNA-binding domain superfamily/Winged helix DNA-binding domain"/>
    <property type="match status" value="1"/>
</dbReference>
<comment type="caution">
    <text evidence="1">The sequence shown here is derived from an EMBL/GenBank/DDBJ whole genome shotgun (WGS) entry which is preliminary data.</text>
</comment>
<evidence type="ECO:0000313" key="1">
    <source>
        <dbReference type="EMBL" id="MFB2838725.1"/>
    </source>
</evidence>
<accession>A0ABV4WUH6</accession>
<dbReference type="InterPro" id="IPR009057">
    <property type="entry name" value="Homeodomain-like_sf"/>
</dbReference>
<dbReference type="SUPFAM" id="SSF46689">
    <property type="entry name" value="Homeodomain-like"/>
    <property type="match status" value="1"/>
</dbReference>
<dbReference type="Proteomes" id="UP001576780">
    <property type="component" value="Unassembled WGS sequence"/>
</dbReference>